<name>A0AA38TC68_9ASTR</name>
<dbReference type="Pfam" id="PF13869">
    <property type="entry name" value="NUDIX_2"/>
    <property type="match status" value="1"/>
</dbReference>
<keyword evidence="2" id="KW-1185">Reference proteome</keyword>
<organism evidence="1 2">
    <name type="scientific">Centaurea solstitialis</name>
    <name type="common">yellow star-thistle</name>
    <dbReference type="NCBI Taxonomy" id="347529"/>
    <lineage>
        <taxon>Eukaryota</taxon>
        <taxon>Viridiplantae</taxon>
        <taxon>Streptophyta</taxon>
        <taxon>Embryophyta</taxon>
        <taxon>Tracheophyta</taxon>
        <taxon>Spermatophyta</taxon>
        <taxon>Magnoliopsida</taxon>
        <taxon>eudicotyledons</taxon>
        <taxon>Gunneridae</taxon>
        <taxon>Pentapetalae</taxon>
        <taxon>asterids</taxon>
        <taxon>campanulids</taxon>
        <taxon>Asterales</taxon>
        <taxon>Asteraceae</taxon>
        <taxon>Carduoideae</taxon>
        <taxon>Cardueae</taxon>
        <taxon>Centaureinae</taxon>
        <taxon>Centaurea</taxon>
    </lineage>
</organism>
<proteinExistence type="predicted"/>
<evidence type="ECO:0000313" key="1">
    <source>
        <dbReference type="EMBL" id="KAJ9551281.1"/>
    </source>
</evidence>
<gene>
    <name evidence="1" type="ORF">OSB04_015326</name>
</gene>
<protein>
    <submittedName>
        <fullName evidence="1">Uncharacterized protein</fullName>
    </submittedName>
</protein>
<dbReference type="GO" id="GO:0003729">
    <property type="term" value="F:mRNA binding"/>
    <property type="evidence" value="ECO:0007669"/>
    <property type="project" value="InterPro"/>
</dbReference>
<dbReference type="EMBL" id="JARYMX010000004">
    <property type="protein sequence ID" value="KAJ9551281.1"/>
    <property type="molecule type" value="Genomic_DNA"/>
</dbReference>
<dbReference type="Proteomes" id="UP001172457">
    <property type="component" value="Chromosome 4"/>
</dbReference>
<dbReference type="GO" id="GO:0031124">
    <property type="term" value="P:mRNA 3'-end processing"/>
    <property type="evidence" value="ECO:0007669"/>
    <property type="project" value="InterPro"/>
</dbReference>
<dbReference type="GO" id="GO:0005849">
    <property type="term" value="C:mRNA cleavage factor complex"/>
    <property type="evidence" value="ECO:0007669"/>
    <property type="project" value="InterPro"/>
</dbReference>
<sequence length="199" mass="22025">MAVRPWVNFRGRSWSSRISPVPEWIPDTRDFVLGRVGECIGTWWKSDFETLPYPYLPSSGKTPRNVLSLPCEVAIKSGLHCAEESQVTSCSTVPASRKSQDLRIIISGIPQLLSSGGGRWSVDGGGGAVAVARDGDGSQSLRGHFYHLEIFEGNGIEFHHFLEGMSHFEVPYEMRHGREPLRRSSGSYEGSFELILVMG</sequence>
<evidence type="ECO:0000313" key="2">
    <source>
        <dbReference type="Proteomes" id="UP001172457"/>
    </source>
</evidence>
<accession>A0AA38TC68</accession>
<comment type="caution">
    <text evidence="1">The sequence shown here is derived from an EMBL/GenBank/DDBJ whole genome shotgun (WGS) entry which is preliminary data.</text>
</comment>
<dbReference type="Gene3D" id="3.90.79.10">
    <property type="entry name" value="Nucleoside Triphosphate Pyrophosphohydrolase"/>
    <property type="match status" value="1"/>
</dbReference>
<dbReference type="InterPro" id="IPR016706">
    <property type="entry name" value="Cleav_polyA_spec_factor_su5"/>
</dbReference>
<reference evidence="1" key="1">
    <citation type="submission" date="2023-03" db="EMBL/GenBank/DDBJ databases">
        <title>Chromosome-scale reference genome and RAD-based genetic map of yellow starthistle (Centaurea solstitialis) reveal putative structural variation and QTLs associated with invader traits.</title>
        <authorList>
            <person name="Reatini B."/>
            <person name="Cang F.A."/>
            <person name="Jiang Q."/>
            <person name="Mckibben M.T.W."/>
            <person name="Barker M.S."/>
            <person name="Rieseberg L.H."/>
            <person name="Dlugosch K.M."/>
        </authorList>
    </citation>
    <scope>NUCLEOTIDE SEQUENCE</scope>
    <source>
        <strain evidence="1">CAN-66</strain>
        <tissue evidence="1">Leaf</tissue>
    </source>
</reference>
<dbReference type="AlphaFoldDB" id="A0AA38TC68"/>